<dbReference type="Pfam" id="PF00266">
    <property type="entry name" value="Aminotran_5"/>
    <property type="match status" value="2"/>
</dbReference>
<dbReference type="Gene3D" id="3.40.640.10">
    <property type="entry name" value="Type I PLP-dependent aspartate aminotransferase-like (Major domain)"/>
    <property type="match status" value="1"/>
</dbReference>
<comment type="catalytic activity">
    <reaction evidence="6">
        <text>(sulfur carrier)-H + L-cysteine = (sulfur carrier)-SH + L-alanine</text>
        <dbReference type="Rhea" id="RHEA:43892"/>
        <dbReference type="Rhea" id="RHEA-COMP:14737"/>
        <dbReference type="Rhea" id="RHEA-COMP:14739"/>
        <dbReference type="ChEBI" id="CHEBI:29917"/>
        <dbReference type="ChEBI" id="CHEBI:35235"/>
        <dbReference type="ChEBI" id="CHEBI:57972"/>
        <dbReference type="ChEBI" id="CHEBI:64428"/>
        <dbReference type="EC" id="2.8.1.7"/>
    </reaction>
</comment>
<dbReference type="RefSeq" id="WP_118017162.1">
    <property type="nucleotide sequence ID" value="NZ_CAUHGS010000017.1"/>
</dbReference>
<dbReference type="PROSITE" id="PS00595">
    <property type="entry name" value="AA_TRANSFER_CLASS_5"/>
    <property type="match status" value="1"/>
</dbReference>
<dbReference type="GO" id="GO:0031071">
    <property type="term" value="F:cysteine desulfurase activity"/>
    <property type="evidence" value="ECO:0007669"/>
    <property type="project" value="UniProtKB-EC"/>
</dbReference>
<comment type="caution">
    <text evidence="10">The sequence shown here is derived from an EMBL/GenBank/DDBJ whole genome shotgun (WGS) entry which is preliminary data.</text>
</comment>
<keyword evidence="5" id="KW-0663">Pyridoxal phosphate</keyword>
<proteinExistence type="inferred from homology"/>
<evidence type="ECO:0000256" key="2">
    <source>
        <dbReference type="ARBA" id="ARBA00010447"/>
    </source>
</evidence>
<dbReference type="EMBL" id="QRZM01000001">
    <property type="protein sequence ID" value="RGV78365.1"/>
    <property type="molecule type" value="Genomic_DNA"/>
</dbReference>
<evidence type="ECO:0000256" key="7">
    <source>
        <dbReference type="RuleBase" id="RU004504"/>
    </source>
</evidence>
<evidence type="ECO:0000313" key="10">
    <source>
        <dbReference type="EMBL" id="RGV78365.1"/>
    </source>
</evidence>
<feature type="domain" description="Aminotransferase class V" evidence="9">
    <location>
        <begin position="365"/>
        <end position="424"/>
    </location>
</feature>
<evidence type="ECO:0000256" key="4">
    <source>
        <dbReference type="ARBA" id="ARBA00022679"/>
    </source>
</evidence>
<protein>
    <recommendedName>
        <fullName evidence="3">cysteine desulfurase</fullName>
        <ecNumber evidence="3">2.8.1.7</ecNumber>
    </recommendedName>
</protein>
<dbReference type="InterPro" id="IPR015421">
    <property type="entry name" value="PyrdxlP-dep_Trfase_major"/>
</dbReference>
<evidence type="ECO:0000256" key="1">
    <source>
        <dbReference type="ARBA" id="ARBA00001933"/>
    </source>
</evidence>
<dbReference type="InterPro" id="IPR020578">
    <property type="entry name" value="Aminotrans_V_PyrdxlP_BS"/>
</dbReference>
<dbReference type="InterPro" id="IPR015422">
    <property type="entry name" value="PyrdxlP-dep_Trfase_small"/>
</dbReference>
<reference evidence="10 11" key="1">
    <citation type="submission" date="2018-08" db="EMBL/GenBank/DDBJ databases">
        <title>A genome reference for cultivated species of the human gut microbiota.</title>
        <authorList>
            <person name="Zou Y."/>
            <person name="Xue W."/>
            <person name="Luo G."/>
        </authorList>
    </citation>
    <scope>NUCLEOTIDE SEQUENCE [LARGE SCALE GENOMIC DNA]</scope>
    <source>
        <strain evidence="10 11">AF14-18</strain>
    </source>
</reference>
<comment type="cofactor">
    <cofactor evidence="1 7">
        <name>pyridoxal 5'-phosphate</name>
        <dbReference type="ChEBI" id="CHEBI:597326"/>
    </cofactor>
</comment>
<feature type="compositionally biased region" description="Low complexity" evidence="8">
    <location>
        <begin position="328"/>
        <end position="360"/>
    </location>
</feature>
<keyword evidence="10" id="KW-0032">Aminotransferase</keyword>
<name>A0A412ZDT7_9FIRM</name>
<gene>
    <name evidence="10" type="ORF">DWW02_01095</name>
</gene>
<dbReference type="EC" id="2.8.1.7" evidence="3"/>
<dbReference type="Gene3D" id="3.90.1150.10">
    <property type="entry name" value="Aspartate Aminotransferase, domain 1"/>
    <property type="match status" value="2"/>
</dbReference>
<dbReference type="InterPro" id="IPR010970">
    <property type="entry name" value="Cys_dSase_SufS"/>
</dbReference>
<dbReference type="InterPro" id="IPR000192">
    <property type="entry name" value="Aminotrans_V_dom"/>
</dbReference>
<feature type="domain" description="Aminotransferase class V" evidence="9">
    <location>
        <begin position="21"/>
        <end position="326"/>
    </location>
</feature>
<dbReference type="GO" id="GO:0030170">
    <property type="term" value="F:pyridoxal phosphate binding"/>
    <property type="evidence" value="ECO:0007669"/>
    <property type="project" value="InterPro"/>
</dbReference>
<evidence type="ECO:0000259" key="9">
    <source>
        <dbReference type="Pfam" id="PF00266"/>
    </source>
</evidence>
<dbReference type="PANTHER" id="PTHR43586:SF8">
    <property type="entry name" value="CYSTEINE DESULFURASE 1, CHLOROPLASTIC"/>
    <property type="match status" value="1"/>
</dbReference>
<keyword evidence="4 10" id="KW-0808">Transferase</keyword>
<comment type="similarity">
    <text evidence="2">Belongs to the class-V pyridoxal-phosphate-dependent aminotransferase family. Csd subfamily.</text>
</comment>
<dbReference type="SUPFAM" id="SSF53383">
    <property type="entry name" value="PLP-dependent transferases"/>
    <property type="match status" value="1"/>
</dbReference>
<feature type="region of interest" description="Disordered" evidence="8">
    <location>
        <begin position="326"/>
        <end position="360"/>
    </location>
</feature>
<dbReference type="GO" id="GO:0006534">
    <property type="term" value="P:cysteine metabolic process"/>
    <property type="evidence" value="ECO:0007669"/>
    <property type="project" value="InterPro"/>
</dbReference>
<evidence type="ECO:0000256" key="6">
    <source>
        <dbReference type="ARBA" id="ARBA00050776"/>
    </source>
</evidence>
<sequence>MDVTEIRRDFPILNQEGKPLVYLDNGATTQKPQAVIDRLCRYYSLENSNIHRGSYPLSSQASRMYERARETVRSWVDAEYGEEIVFTKGCTESVNLAAAAVFETYVCPGDNVIVTELEHSSNYFPWKNQCEKKCAQFRVALAQTDGSLRAEDVLDQMDSRTRLIAVTAMSNVTGFCPDVDRIIREAHKRGVLVLIDAAQAVVHRAISVRQMKCDFLCFSGHKIYGPMGIGVLYGRKMYLEEMAPYLYGGDMVVKGDRGEVSYKKSPSKYEAGTQDIAGALGLEAALLYLNRRGFEEMIQYEAELGAYLRERLEAVKGVHVIGEPAVRQPLSGGSEPQPQSGGSVPQPQSGGSVPQLQSGGSVPPIAVFETDKLGAYDIGVLLANSGIAVRCGSHCAYPLMKRMGKESLCRVSLSFYNTKQEIEYMAERLERICGRGS</sequence>
<dbReference type="CDD" id="cd06453">
    <property type="entry name" value="SufS_like"/>
    <property type="match status" value="1"/>
</dbReference>
<dbReference type="PANTHER" id="PTHR43586">
    <property type="entry name" value="CYSTEINE DESULFURASE"/>
    <property type="match status" value="1"/>
</dbReference>
<evidence type="ECO:0000256" key="3">
    <source>
        <dbReference type="ARBA" id="ARBA00012239"/>
    </source>
</evidence>
<evidence type="ECO:0000313" key="11">
    <source>
        <dbReference type="Proteomes" id="UP000284543"/>
    </source>
</evidence>
<dbReference type="Proteomes" id="UP000284543">
    <property type="component" value="Unassembled WGS sequence"/>
</dbReference>
<evidence type="ECO:0000256" key="8">
    <source>
        <dbReference type="SAM" id="MobiDB-lite"/>
    </source>
</evidence>
<organism evidence="10 11">
    <name type="scientific">Enterocloster bolteae</name>
    <dbReference type="NCBI Taxonomy" id="208479"/>
    <lineage>
        <taxon>Bacteria</taxon>
        <taxon>Bacillati</taxon>
        <taxon>Bacillota</taxon>
        <taxon>Clostridia</taxon>
        <taxon>Lachnospirales</taxon>
        <taxon>Lachnospiraceae</taxon>
        <taxon>Enterocloster</taxon>
    </lineage>
</organism>
<dbReference type="AlphaFoldDB" id="A0A412ZDT7"/>
<accession>A0A412ZDT7</accession>
<dbReference type="GO" id="GO:0008483">
    <property type="term" value="F:transaminase activity"/>
    <property type="evidence" value="ECO:0007669"/>
    <property type="project" value="UniProtKB-KW"/>
</dbReference>
<evidence type="ECO:0000256" key="5">
    <source>
        <dbReference type="ARBA" id="ARBA00022898"/>
    </source>
</evidence>
<dbReference type="InterPro" id="IPR015424">
    <property type="entry name" value="PyrdxlP-dep_Trfase"/>
</dbReference>